<dbReference type="Gene3D" id="3.40.710.10">
    <property type="entry name" value="DD-peptidase/beta-lactamase superfamily"/>
    <property type="match status" value="1"/>
</dbReference>
<protein>
    <submittedName>
        <fullName evidence="15">Penicillin-binding protein 2</fullName>
    </submittedName>
</protein>
<dbReference type="PANTHER" id="PTHR30627:SF2">
    <property type="entry name" value="PEPTIDOGLYCAN D,D-TRANSPEPTIDASE MRDA"/>
    <property type="match status" value="1"/>
</dbReference>
<dbReference type="PANTHER" id="PTHR30627">
    <property type="entry name" value="PEPTIDOGLYCAN D,D-TRANSPEPTIDASE"/>
    <property type="match status" value="1"/>
</dbReference>
<feature type="domain" description="Penicillin-binding protein transpeptidase" evidence="13">
    <location>
        <begin position="353"/>
        <end position="680"/>
    </location>
</feature>
<evidence type="ECO:0000259" key="14">
    <source>
        <dbReference type="Pfam" id="PF03717"/>
    </source>
</evidence>
<evidence type="ECO:0000313" key="15">
    <source>
        <dbReference type="EMBL" id="HIR58931.1"/>
    </source>
</evidence>
<evidence type="ECO:0000256" key="3">
    <source>
        <dbReference type="ARBA" id="ARBA00007171"/>
    </source>
</evidence>
<comment type="caution">
    <text evidence="15">The sequence shown here is derived from an EMBL/GenBank/DDBJ whole genome shotgun (WGS) entry which is preliminary data.</text>
</comment>
<reference evidence="15" key="1">
    <citation type="submission" date="2020-10" db="EMBL/GenBank/DDBJ databases">
        <authorList>
            <person name="Gilroy R."/>
        </authorList>
    </citation>
    <scope>NUCLEOTIDE SEQUENCE</scope>
    <source>
        <strain evidence="15">CHK184-20233</strain>
    </source>
</reference>
<dbReference type="EMBL" id="DVHC01000027">
    <property type="protein sequence ID" value="HIR58931.1"/>
    <property type="molecule type" value="Genomic_DNA"/>
</dbReference>
<organism evidence="15 16">
    <name type="scientific">Candidatus Onthousia excrementipullorum</name>
    <dbReference type="NCBI Taxonomy" id="2840884"/>
    <lineage>
        <taxon>Bacteria</taxon>
        <taxon>Bacillati</taxon>
        <taxon>Bacillota</taxon>
        <taxon>Bacilli</taxon>
        <taxon>Candidatus Onthousia</taxon>
    </lineage>
</organism>
<comment type="similarity">
    <text evidence="3">Belongs to the transpeptidase family.</text>
</comment>
<dbReference type="GO" id="GO:0008658">
    <property type="term" value="F:penicillin binding"/>
    <property type="evidence" value="ECO:0007669"/>
    <property type="project" value="InterPro"/>
</dbReference>
<evidence type="ECO:0000256" key="10">
    <source>
        <dbReference type="ARBA" id="ARBA00023316"/>
    </source>
</evidence>
<dbReference type="GO" id="GO:0071555">
    <property type="term" value="P:cell wall organization"/>
    <property type="evidence" value="ECO:0007669"/>
    <property type="project" value="UniProtKB-KW"/>
</dbReference>
<dbReference type="GO" id="GO:0008360">
    <property type="term" value="P:regulation of cell shape"/>
    <property type="evidence" value="ECO:0007669"/>
    <property type="project" value="UniProtKB-KW"/>
</dbReference>
<evidence type="ECO:0000256" key="1">
    <source>
        <dbReference type="ARBA" id="ARBA00004167"/>
    </source>
</evidence>
<feature type="domain" description="Penicillin-binding protein dimerisation" evidence="14">
    <location>
        <begin position="76"/>
        <end position="298"/>
    </location>
</feature>
<evidence type="ECO:0000256" key="9">
    <source>
        <dbReference type="ARBA" id="ARBA00023136"/>
    </source>
</evidence>
<sequence length="693" mass="78167">MKIKQKVNKKNINRKERKYTVNGNTYKKRFLFLGSVLVVLFLIITLRLYGVMLRNQSYYEDELTTLATTIVEGPSSPRGRILDRNGKVIVDNKAVKTIYYNKDKSRGTKEEIDLAYLVSSHLSLDYDKVTDRNKREFFVAKNSSDMGDRITDEEWEKYNQRKLDSDDIYELKIERVTDDELAAFTEEDTKASYLYYLMNKGYSYDDKVIKNRDVTDEEYAYIAENNEDLPGFNTKLDWERVYNYGDTFRTILGNIGEIPSEEKDEYLAKGYSLNDIVGTSYLEEQYEEYLRGTKAIYKTINSHELELVSEGKRGNDIVLTIDIDLQQQLEAILNEEILSTKGQPNTEYYKRSYAVIQDPNTGEILAMAGREAVSDGNGGYKTIDCTTGIMTDPMTDGSVVKGASMLVGFNTGAITPGEYQVDECIKIAGTPKKCSWKTLGRINDIDALALSSNVYQFKTAMKVAGATYQYNKPLVINESAFDTYRNTFKEFGLGVETGIDLPVESLGYSSNNRAPGLLLDFVMGQFDTYTPIQLSQYISTFANGGSRLQPHLLKEVHKSTDDSSLGETIYSFEPNVLNTVNTKPEYLNRVKEGFYAVMHKSYGLGRGYIDDSHDPAGKTGTSQSATDTNDDYINDTDTVSTAFVGYAPASSPKMSIVVTSPNSTWENPRNSYSTLVTKRISKRASDAYFALYP</sequence>
<dbReference type="GO" id="GO:0009252">
    <property type="term" value="P:peptidoglycan biosynthetic process"/>
    <property type="evidence" value="ECO:0007669"/>
    <property type="project" value="UniProtKB-KW"/>
</dbReference>
<dbReference type="InterPro" id="IPR005311">
    <property type="entry name" value="PBP_dimer"/>
</dbReference>
<keyword evidence="9 12" id="KW-0472">Membrane</keyword>
<feature type="region of interest" description="Disordered" evidence="11">
    <location>
        <begin position="611"/>
        <end position="632"/>
    </location>
</feature>
<accession>A0A9D1DTW9</accession>
<reference evidence="15" key="2">
    <citation type="journal article" date="2021" name="PeerJ">
        <title>Extensive microbial diversity within the chicken gut microbiome revealed by metagenomics and culture.</title>
        <authorList>
            <person name="Gilroy R."/>
            <person name="Ravi A."/>
            <person name="Getino M."/>
            <person name="Pursley I."/>
            <person name="Horton D.L."/>
            <person name="Alikhan N.F."/>
            <person name="Baker D."/>
            <person name="Gharbi K."/>
            <person name="Hall N."/>
            <person name="Watson M."/>
            <person name="Adriaenssens E.M."/>
            <person name="Foster-Nyarko E."/>
            <person name="Jarju S."/>
            <person name="Secka A."/>
            <person name="Antonio M."/>
            <person name="Oren A."/>
            <person name="Chaudhuri R.R."/>
            <person name="La Ragione R."/>
            <person name="Hildebrand F."/>
            <person name="Pallen M.J."/>
        </authorList>
    </citation>
    <scope>NUCLEOTIDE SEQUENCE</scope>
    <source>
        <strain evidence="15">CHK184-20233</strain>
    </source>
</reference>
<evidence type="ECO:0000313" key="16">
    <source>
        <dbReference type="Proteomes" id="UP000824232"/>
    </source>
</evidence>
<keyword evidence="7" id="KW-0573">Peptidoglycan synthesis</keyword>
<keyword evidence="4" id="KW-1003">Cell membrane</keyword>
<gene>
    <name evidence="15" type="ORF">IAB38_02670</name>
</gene>
<dbReference type="Gene3D" id="1.10.10.1230">
    <property type="entry name" value="Penicillin-binding protein, N-terminal non-catalytic domain, head sub-domain"/>
    <property type="match status" value="1"/>
</dbReference>
<dbReference type="AlphaFoldDB" id="A0A9D1DTW9"/>
<dbReference type="Pfam" id="PF00905">
    <property type="entry name" value="Transpeptidase"/>
    <property type="match status" value="1"/>
</dbReference>
<dbReference type="SUPFAM" id="SSF56601">
    <property type="entry name" value="beta-lactamase/transpeptidase-like"/>
    <property type="match status" value="1"/>
</dbReference>
<dbReference type="InterPro" id="IPR036138">
    <property type="entry name" value="PBP_dimer_sf"/>
</dbReference>
<dbReference type="InterPro" id="IPR050515">
    <property type="entry name" value="Beta-lactam/transpept"/>
</dbReference>
<dbReference type="Pfam" id="PF03717">
    <property type="entry name" value="PBP_dimer"/>
    <property type="match status" value="1"/>
</dbReference>
<evidence type="ECO:0000256" key="12">
    <source>
        <dbReference type="SAM" id="Phobius"/>
    </source>
</evidence>
<comment type="subcellular location">
    <subcellularLocation>
        <location evidence="2">Cell membrane</location>
    </subcellularLocation>
    <subcellularLocation>
        <location evidence="1">Membrane</location>
        <topology evidence="1">Single-pass membrane protein</topology>
    </subcellularLocation>
</comment>
<evidence type="ECO:0000256" key="4">
    <source>
        <dbReference type="ARBA" id="ARBA00022475"/>
    </source>
</evidence>
<name>A0A9D1DTW9_9FIRM</name>
<dbReference type="SUPFAM" id="SSF56519">
    <property type="entry name" value="Penicillin binding protein dimerisation domain"/>
    <property type="match status" value="1"/>
</dbReference>
<evidence type="ECO:0000256" key="11">
    <source>
        <dbReference type="SAM" id="MobiDB-lite"/>
    </source>
</evidence>
<evidence type="ECO:0000259" key="13">
    <source>
        <dbReference type="Pfam" id="PF00905"/>
    </source>
</evidence>
<dbReference type="InterPro" id="IPR012338">
    <property type="entry name" value="Beta-lactam/transpept-like"/>
</dbReference>
<proteinExistence type="inferred from homology"/>
<keyword evidence="8 12" id="KW-1133">Transmembrane helix</keyword>
<dbReference type="Gene3D" id="3.90.1310.10">
    <property type="entry name" value="Penicillin-binding protein 2a (Domain 2)"/>
    <property type="match status" value="1"/>
</dbReference>
<evidence type="ECO:0000256" key="8">
    <source>
        <dbReference type="ARBA" id="ARBA00022989"/>
    </source>
</evidence>
<dbReference type="InterPro" id="IPR001460">
    <property type="entry name" value="PCN-bd_Tpept"/>
</dbReference>
<evidence type="ECO:0000256" key="7">
    <source>
        <dbReference type="ARBA" id="ARBA00022984"/>
    </source>
</evidence>
<dbReference type="GO" id="GO:0005886">
    <property type="term" value="C:plasma membrane"/>
    <property type="evidence" value="ECO:0007669"/>
    <property type="project" value="UniProtKB-SubCell"/>
</dbReference>
<dbReference type="GO" id="GO:0071972">
    <property type="term" value="F:peptidoglycan L,D-transpeptidase activity"/>
    <property type="evidence" value="ECO:0007669"/>
    <property type="project" value="TreeGrafter"/>
</dbReference>
<evidence type="ECO:0000256" key="5">
    <source>
        <dbReference type="ARBA" id="ARBA00022692"/>
    </source>
</evidence>
<evidence type="ECO:0000256" key="2">
    <source>
        <dbReference type="ARBA" id="ARBA00004236"/>
    </source>
</evidence>
<dbReference type="Proteomes" id="UP000824232">
    <property type="component" value="Unassembled WGS sequence"/>
</dbReference>
<evidence type="ECO:0000256" key="6">
    <source>
        <dbReference type="ARBA" id="ARBA00022960"/>
    </source>
</evidence>
<feature type="transmembrane region" description="Helical" evidence="12">
    <location>
        <begin position="30"/>
        <end position="49"/>
    </location>
</feature>
<keyword evidence="10" id="KW-0961">Cell wall biogenesis/degradation</keyword>
<keyword evidence="5 12" id="KW-0812">Transmembrane</keyword>
<keyword evidence="6" id="KW-0133">Cell shape</keyword>